<feature type="domain" description="Phytocyanin" evidence="5">
    <location>
        <begin position="29"/>
        <end position="151"/>
    </location>
</feature>
<proteinExistence type="inferred from homology"/>
<evidence type="ECO:0000259" key="5">
    <source>
        <dbReference type="PROSITE" id="PS51485"/>
    </source>
</evidence>
<dbReference type="AlphaFoldDB" id="A0A835C3F8"/>
<dbReference type="SMART" id="SM00428">
    <property type="entry name" value="H3"/>
    <property type="match status" value="1"/>
</dbReference>
<name>A0A835C3F8_9POAL</name>
<dbReference type="PRINTS" id="PR00622">
    <property type="entry name" value="HISTONEH3"/>
</dbReference>
<organism evidence="6 7">
    <name type="scientific">Digitaria exilis</name>
    <dbReference type="NCBI Taxonomy" id="1010633"/>
    <lineage>
        <taxon>Eukaryota</taxon>
        <taxon>Viridiplantae</taxon>
        <taxon>Streptophyta</taxon>
        <taxon>Embryophyta</taxon>
        <taxon>Tracheophyta</taxon>
        <taxon>Spermatophyta</taxon>
        <taxon>Magnoliopsida</taxon>
        <taxon>Liliopsida</taxon>
        <taxon>Poales</taxon>
        <taxon>Poaceae</taxon>
        <taxon>PACMAD clade</taxon>
        <taxon>Panicoideae</taxon>
        <taxon>Panicodae</taxon>
        <taxon>Paniceae</taxon>
        <taxon>Anthephorinae</taxon>
        <taxon>Digitaria</taxon>
    </lineage>
</organism>
<dbReference type="EMBL" id="JACEFO010001742">
    <property type="protein sequence ID" value="KAF8712831.1"/>
    <property type="molecule type" value="Genomic_DNA"/>
</dbReference>
<evidence type="ECO:0000256" key="2">
    <source>
        <dbReference type="ARBA" id="ARBA00010343"/>
    </source>
</evidence>
<keyword evidence="4" id="KW-0732">Signal</keyword>
<dbReference type="Gene3D" id="2.60.40.420">
    <property type="entry name" value="Cupredoxins - blue copper proteins"/>
    <property type="match status" value="1"/>
</dbReference>
<dbReference type="PANTHER" id="PTHR11426">
    <property type="entry name" value="HISTONE H3"/>
    <property type="match status" value="1"/>
</dbReference>
<dbReference type="InterPro" id="IPR008972">
    <property type="entry name" value="Cupredoxin"/>
</dbReference>
<evidence type="ECO:0000256" key="1">
    <source>
        <dbReference type="ARBA" id="ARBA00004286"/>
    </source>
</evidence>
<evidence type="ECO:0000256" key="3">
    <source>
        <dbReference type="ARBA" id="ARBA00022454"/>
    </source>
</evidence>
<dbReference type="Pfam" id="PF00125">
    <property type="entry name" value="Histone"/>
    <property type="match status" value="1"/>
</dbReference>
<dbReference type="InterPro" id="IPR007125">
    <property type="entry name" value="H2A/H2B/H3"/>
</dbReference>
<keyword evidence="3" id="KW-0158">Chromosome</keyword>
<gene>
    <name evidence="6" type="ORF">HU200_028604</name>
</gene>
<dbReference type="Pfam" id="PF02298">
    <property type="entry name" value="Cu_bind_like"/>
    <property type="match status" value="1"/>
</dbReference>
<evidence type="ECO:0000256" key="4">
    <source>
        <dbReference type="SAM" id="SignalP"/>
    </source>
</evidence>
<dbReference type="InterPro" id="IPR003245">
    <property type="entry name" value="Phytocyanin_dom"/>
</dbReference>
<dbReference type="CDD" id="cd22911">
    <property type="entry name" value="HFD_H3"/>
    <property type="match status" value="1"/>
</dbReference>
<evidence type="ECO:0000313" key="6">
    <source>
        <dbReference type="EMBL" id="KAF8712831.1"/>
    </source>
</evidence>
<keyword evidence="7" id="KW-1185">Reference proteome</keyword>
<dbReference type="SUPFAM" id="SSF49503">
    <property type="entry name" value="Cupredoxins"/>
    <property type="match status" value="1"/>
</dbReference>
<dbReference type="GO" id="GO:0009055">
    <property type="term" value="F:electron transfer activity"/>
    <property type="evidence" value="ECO:0007669"/>
    <property type="project" value="InterPro"/>
</dbReference>
<feature type="chain" id="PRO_5032401779" description="Phytocyanin domain-containing protein" evidence="4">
    <location>
        <begin position="29"/>
        <end position="262"/>
    </location>
</feature>
<protein>
    <recommendedName>
        <fullName evidence="5">Phytocyanin domain-containing protein</fullName>
    </recommendedName>
</protein>
<dbReference type="GO" id="GO:0003677">
    <property type="term" value="F:DNA binding"/>
    <property type="evidence" value="ECO:0007669"/>
    <property type="project" value="InterPro"/>
</dbReference>
<dbReference type="PROSITE" id="PS51485">
    <property type="entry name" value="PHYTOCYANIN"/>
    <property type="match status" value="1"/>
</dbReference>
<dbReference type="Gene3D" id="1.10.20.10">
    <property type="entry name" value="Histone, subunit A"/>
    <property type="match status" value="1"/>
</dbReference>
<dbReference type="PROSITE" id="PS00959">
    <property type="entry name" value="HISTONE_H3_2"/>
    <property type="match status" value="1"/>
</dbReference>
<dbReference type="GO" id="GO:0046982">
    <property type="term" value="F:protein heterodimerization activity"/>
    <property type="evidence" value="ECO:0007669"/>
    <property type="project" value="InterPro"/>
</dbReference>
<reference evidence="6" key="1">
    <citation type="submission" date="2020-07" db="EMBL/GenBank/DDBJ databases">
        <title>Genome sequence and genetic diversity analysis of an under-domesticated orphan crop, white fonio (Digitaria exilis).</title>
        <authorList>
            <person name="Bennetzen J.L."/>
            <person name="Chen S."/>
            <person name="Ma X."/>
            <person name="Wang X."/>
            <person name="Yssel A.E.J."/>
            <person name="Chaluvadi S.R."/>
            <person name="Johnson M."/>
            <person name="Gangashetty P."/>
            <person name="Hamidou F."/>
            <person name="Sanogo M.D."/>
            <person name="Zwaenepoel A."/>
            <person name="Wallace J."/>
            <person name="Van De Peer Y."/>
            <person name="Van Deynze A."/>
        </authorList>
    </citation>
    <scope>NUCLEOTIDE SEQUENCE</scope>
    <source>
        <tissue evidence="6">Leaves</tissue>
    </source>
</reference>
<dbReference type="GO" id="GO:0030527">
    <property type="term" value="F:structural constituent of chromatin"/>
    <property type="evidence" value="ECO:0007669"/>
    <property type="project" value="InterPro"/>
</dbReference>
<comment type="caution">
    <text evidence="6">The sequence shown here is derived from an EMBL/GenBank/DDBJ whole genome shotgun (WGS) entry which is preliminary data.</text>
</comment>
<dbReference type="InterPro" id="IPR009072">
    <property type="entry name" value="Histone-fold"/>
</dbReference>
<dbReference type="FunFam" id="1.10.20.10:FF:000001">
    <property type="entry name" value="Histone H3"/>
    <property type="match status" value="1"/>
</dbReference>
<accession>A0A835C3F8</accession>
<dbReference type="GO" id="GO:0000786">
    <property type="term" value="C:nucleosome"/>
    <property type="evidence" value="ECO:0007669"/>
    <property type="project" value="InterPro"/>
</dbReference>
<dbReference type="InterPro" id="IPR000164">
    <property type="entry name" value="Histone_H3/CENP-A"/>
</dbReference>
<dbReference type="GO" id="GO:0005654">
    <property type="term" value="C:nucleoplasm"/>
    <property type="evidence" value="ECO:0007669"/>
    <property type="project" value="UniProtKB-ARBA"/>
</dbReference>
<comment type="similarity">
    <text evidence="2">Belongs to the histone H3 family.</text>
</comment>
<dbReference type="Proteomes" id="UP000636709">
    <property type="component" value="Unassembled WGS sequence"/>
</dbReference>
<dbReference type="CDD" id="cd04216">
    <property type="entry name" value="Phytocyanin"/>
    <property type="match status" value="1"/>
</dbReference>
<feature type="signal peptide" evidence="4">
    <location>
        <begin position="1"/>
        <end position="28"/>
    </location>
</feature>
<comment type="subcellular location">
    <subcellularLocation>
        <location evidence="1">Chromosome</location>
    </subcellularLocation>
</comment>
<dbReference type="SUPFAM" id="SSF47113">
    <property type="entry name" value="Histone-fold"/>
    <property type="match status" value="1"/>
</dbReference>
<sequence length="262" mass="28067">MARLQASLLATVAVAIAAAAMLATPAYGASYTVGNPGGSWDTQTNLTNWASSISFHPGDELVFNYDATAHDVVEVTHDGYRSCSPAASGAVSASALRSDADTVQLNATGTRYFVCGVVSYGNGAAPGFSASLGSMLVAGGERRRLGIRALAAARKTAPVTGVKKPRRYRPGTVALREIRKYQKGAELLIRKMPFLRLVREIAQLHKNDLRFQSHAVLALQEAAEAYLVGLFEDTNLCAIHAKRVTIMPKDVHLATRIRGERQ</sequence>
<evidence type="ECO:0000313" key="7">
    <source>
        <dbReference type="Proteomes" id="UP000636709"/>
    </source>
</evidence>